<keyword evidence="3" id="KW-1185">Reference proteome</keyword>
<name>A0AAD8Y8U9_9STRA</name>
<accession>A0AAD8Y8U9</accession>
<organism evidence="2 3">
    <name type="scientific">Skeletonema marinoi</name>
    <dbReference type="NCBI Taxonomy" id="267567"/>
    <lineage>
        <taxon>Eukaryota</taxon>
        <taxon>Sar</taxon>
        <taxon>Stramenopiles</taxon>
        <taxon>Ochrophyta</taxon>
        <taxon>Bacillariophyta</taxon>
        <taxon>Coscinodiscophyceae</taxon>
        <taxon>Thalassiosirophycidae</taxon>
        <taxon>Thalassiosirales</taxon>
        <taxon>Skeletonemataceae</taxon>
        <taxon>Skeletonema</taxon>
        <taxon>Skeletonema marinoi-dohrnii complex</taxon>
    </lineage>
</organism>
<proteinExistence type="predicted"/>
<comment type="caution">
    <text evidence="2">The sequence shown here is derived from an EMBL/GenBank/DDBJ whole genome shotgun (WGS) entry which is preliminary data.</text>
</comment>
<feature type="region of interest" description="Disordered" evidence="1">
    <location>
        <begin position="1"/>
        <end position="21"/>
    </location>
</feature>
<dbReference type="Proteomes" id="UP001224775">
    <property type="component" value="Unassembled WGS sequence"/>
</dbReference>
<reference evidence="2" key="1">
    <citation type="submission" date="2023-06" db="EMBL/GenBank/DDBJ databases">
        <title>Survivors Of The Sea: Transcriptome response of Skeletonema marinoi to long-term dormancy.</title>
        <authorList>
            <person name="Pinder M.I.M."/>
            <person name="Kourtchenko O."/>
            <person name="Robertson E.K."/>
            <person name="Larsson T."/>
            <person name="Maumus F."/>
            <person name="Osuna-Cruz C.M."/>
            <person name="Vancaester E."/>
            <person name="Stenow R."/>
            <person name="Vandepoele K."/>
            <person name="Ploug H."/>
            <person name="Bruchert V."/>
            <person name="Godhe A."/>
            <person name="Topel M."/>
        </authorList>
    </citation>
    <scope>NUCLEOTIDE SEQUENCE</scope>
    <source>
        <strain evidence="2">R05AC</strain>
    </source>
</reference>
<dbReference type="EMBL" id="JATAAI010000013">
    <property type="protein sequence ID" value="KAK1741348.1"/>
    <property type="molecule type" value="Genomic_DNA"/>
</dbReference>
<gene>
    <name evidence="2" type="ORF">QTG54_007826</name>
</gene>
<protein>
    <submittedName>
        <fullName evidence="2">Uncharacterized protein</fullName>
    </submittedName>
</protein>
<evidence type="ECO:0000313" key="3">
    <source>
        <dbReference type="Proteomes" id="UP001224775"/>
    </source>
</evidence>
<evidence type="ECO:0000256" key="1">
    <source>
        <dbReference type="SAM" id="MobiDB-lite"/>
    </source>
</evidence>
<evidence type="ECO:0000313" key="2">
    <source>
        <dbReference type="EMBL" id="KAK1741348.1"/>
    </source>
</evidence>
<feature type="compositionally biased region" description="Pro residues" evidence="1">
    <location>
        <begin position="1"/>
        <end position="11"/>
    </location>
</feature>
<sequence>MQTPPPPPPSPYYKGSGSSRQNYTEKDYEEIFYHFDDYAQAVIMSNATRFIDPTEPAEHYEYEEEILDEVSEYEIEGMKKSFYFGFASTVSSFVLLRWRRRRMNVSFGGLGNYASRSSTRSSGGYKFDPIHQHQPSVNNVQHASSSGAKPPRSGFFTDVALSALLGMGLSLLAVENDLFYPTGNSSAGDDNGPPLMSITPPPQWISHQIPLVPGKSLISETLCQPLTEEFKKFPKELWQSGNHRGIENGYNNHIALYANGGWKDTKYYNSNPNASVVSLGEKHNESKRKYEDSKNRIYEHLVVDSLQGFIINCERRARYEKKLRKLKNIPERTFPIIPPSGVPANEELELDDIYLMEKSDDDNDDGFYNE</sequence>
<dbReference type="AlphaFoldDB" id="A0AAD8Y8U9"/>